<evidence type="ECO:0000256" key="6">
    <source>
        <dbReference type="ARBA" id="ARBA00038076"/>
    </source>
</evidence>
<evidence type="ECO:0000259" key="8">
    <source>
        <dbReference type="Pfam" id="PF02687"/>
    </source>
</evidence>
<evidence type="ECO:0000256" key="5">
    <source>
        <dbReference type="ARBA" id="ARBA00023136"/>
    </source>
</evidence>
<feature type="transmembrane region" description="Helical" evidence="7">
    <location>
        <begin position="799"/>
        <end position="821"/>
    </location>
</feature>
<dbReference type="PANTHER" id="PTHR30572:SF4">
    <property type="entry name" value="ABC TRANSPORTER PERMEASE YTRF"/>
    <property type="match status" value="1"/>
</dbReference>
<keyword evidence="10" id="KW-1185">Reference proteome</keyword>
<keyword evidence="3 7" id="KW-0812">Transmembrane</keyword>
<dbReference type="InterPro" id="IPR050250">
    <property type="entry name" value="Macrolide_Exporter_MacB"/>
</dbReference>
<dbReference type="RefSeq" id="WP_171721085.1">
    <property type="nucleotide sequence ID" value="NZ_WHOB01000098.1"/>
</dbReference>
<reference evidence="9 10" key="1">
    <citation type="submission" date="2019-10" db="EMBL/GenBank/DDBJ databases">
        <title>Description of Paenibacillus terricola sp. nov.</title>
        <authorList>
            <person name="Carlier A."/>
            <person name="Qi S."/>
        </authorList>
    </citation>
    <scope>NUCLEOTIDE SEQUENCE [LARGE SCALE GENOMIC DNA]</scope>
    <source>
        <strain evidence="9 10">LMG 31459</strain>
    </source>
</reference>
<evidence type="ECO:0000256" key="2">
    <source>
        <dbReference type="ARBA" id="ARBA00022475"/>
    </source>
</evidence>
<feature type="transmembrane region" description="Helical" evidence="7">
    <location>
        <begin position="752"/>
        <end position="779"/>
    </location>
</feature>
<feature type="transmembrane region" description="Helical" evidence="7">
    <location>
        <begin position="322"/>
        <end position="342"/>
    </location>
</feature>
<accession>A0ABX1YWU7</accession>
<comment type="caution">
    <text evidence="9">The sequence shown here is derived from an EMBL/GenBank/DDBJ whole genome shotgun (WGS) entry which is preliminary data.</text>
</comment>
<feature type="domain" description="ABC3 transporter permease C-terminal" evidence="8">
    <location>
        <begin position="271"/>
        <end position="380"/>
    </location>
</feature>
<organism evidence="9 10">
    <name type="scientific">Paenibacillus phytohabitans</name>
    <dbReference type="NCBI Taxonomy" id="2654978"/>
    <lineage>
        <taxon>Bacteria</taxon>
        <taxon>Bacillati</taxon>
        <taxon>Bacillota</taxon>
        <taxon>Bacilli</taxon>
        <taxon>Bacillales</taxon>
        <taxon>Paenibacillaceae</taxon>
        <taxon>Paenibacillus</taxon>
    </lineage>
</organism>
<keyword evidence="5 7" id="KW-0472">Membrane</keyword>
<dbReference type="Proteomes" id="UP000596857">
    <property type="component" value="Unassembled WGS sequence"/>
</dbReference>
<dbReference type="Pfam" id="PF02687">
    <property type="entry name" value="FtsX"/>
    <property type="match status" value="2"/>
</dbReference>
<comment type="similarity">
    <text evidence="6">Belongs to the ABC-4 integral membrane protein family.</text>
</comment>
<dbReference type="EMBL" id="WHOB01000098">
    <property type="protein sequence ID" value="NOU84109.1"/>
    <property type="molecule type" value="Genomic_DNA"/>
</dbReference>
<dbReference type="InterPro" id="IPR003838">
    <property type="entry name" value="ABC3_permease_C"/>
</dbReference>
<feature type="transmembrane region" description="Helical" evidence="7">
    <location>
        <begin position="26"/>
        <end position="49"/>
    </location>
</feature>
<name>A0ABX1YWU7_9BACL</name>
<evidence type="ECO:0000256" key="7">
    <source>
        <dbReference type="SAM" id="Phobius"/>
    </source>
</evidence>
<feature type="domain" description="ABC3 transporter permease C-terminal" evidence="8">
    <location>
        <begin position="710"/>
        <end position="825"/>
    </location>
</feature>
<evidence type="ECO:0000256" key="3">
    <source>
        <dbReference type="ARBA" id="ARBA00022692"/>
    </source>
</evidence>
<evidence type="ECO:0000256" key="4">
    <source>
        <dbReference type="ARBA" id="ARBA00022989"/>
    </source>
</evidence>
<dbReference type="PANTHER" id="PTHR30572">
    <property type="entry name" value="MEMBRANE COMPONENT OF TRANSPORTER-RELATED"/>
    <property type="match status" value="1"/>
</dbReference>
<evidence type="ECO:0000313" key="9">
    <source>
        <dbReference type="EMBL" id="NOU84109.1"/>
    </source>
</evidence>
<feature type="transmembrane region" description="Helical" evidence="7">
    <location>
        <begin position="704"/>
        <end position="731"/>
    </location>
</feature>
<sequence length="834" mass="92739">MIATNNRKTVFNLAMASLRANRLRNLAAICAIVLTTLLITSIFTMALSINQSMQYAQMKTAGSDFHGGFKYLTPEEAATLRKHPSIKLYDYSLSSGRLGNTEFKHDPVEVLQIDQVYADHSFIVFTEGGLPTGENEVALNTWILDKLGVQPELGKEITLQIDIGERMISQKFTLSGYYEADKELAMAGLAFVSKAFTDKNLSDIDPVQSRDSGSYVNTSNLSVMFSNSFHIESKLNKVLADTGITAPIGINWAYSSVSLAENAVNIIPYAAVIFIIMLSGYLLIYNIFYISVVRDVKFYGLLKMIGTTPRQLRRIIAIHARLLYLIALPFGLGFGYLIGRWVTPLTTSLSGEFKGSSLSSSPWIFAGAALFSFLTVWIAAHKPGRLAADIAPVEAVKFSGVQNGGVKTLRSSNHGAKLHRMAFSNLFRSQKKLSLMLSSLFLSILLFNTIFTVISSMDVNKYLSAYIHGDYMIHNKGIIQQEGERSVNDTELSEELYGQLSHIDGVKSIDKVYYSVLTVPPDDIIRASLKSSANPQGIPARVHAQLFGLDSGWYDLAEQDVLEGEFNREQFDSGDFILVTQTLTEPGAYASYYHPGDRISYPGLKQSYEVMAVLKYDAFFAATTQMYFGNGYNAFLPAAKLRQATLESGTPADILSLTLHADPDKLDETGQLLREGIRPLDALQLKSREDYREELSDNIRIFEIIGYGLNLVIALIGLLNYINSVLTGVIARRHEFAVLESIGMTKKQLKRMLVYEGLYTVLLTALLTSTIGVLLTYWIARNIAAGMAYMEFRMMWLPFILVIPVLAVLSYLITISAYRPLARSPIVERLREME</sequence>
<evidence type="ECO:0000313" key="10">
    <source>
        <dbReference type="Proteomes" id="UP000596857"/>
    </source>
</evidence>
<keyword evidence="2" id="KW-1003">Cell membrane</keyword>
<feature type="transmembrane region" description="Helical" evidence="7">
    <location>
        <begin position="266"/>
        <end position="288"/>
    </location>
</feature>
<feature type="transmembrane region" description="Helical" evidence="7">
    <location>
        <begin position="362"/>
        <end position="380"/>
    </location>
</feature>
<comment type="subcellular location">
    <subcellularLocation>
        <location evidence="1">Cell membrane</location>
        <topology evidence="1">Multi-pass membrane protein</topology>
    </subcellularLocation>
</comment>
<protein>
    <submittedName>
        <fullName evidence="9">FtsX-like permease family protein</fullName>
    </submittedName>
</protein>
<keyword evidence="4 7" id="KW-1133">Transmembrane helix</keyword>
<feature type="transmembrane region" description="Helical" evidence="7">
    <location>
        <begin position="433"/>
        <end position="454"/>
    </location>
</feature>
<proteinExistence type="inferred from homology"/>
<evidence type="ECO:0000256" key="1">
    <source>
        <dbReference type="ARBA" id="ARBA00004651"/>
    </source>
</evidence>
<gene>
    <name evidence="9" type="ORF">GC101_35255</name>
</gene>